<protein>
    <submittedName>
        <fullName evidence="2">Uncharacterized protein</fullName>
    </submittedName>
</protein>
<sequence>MAPRTQANQRKSFWRHLQLLMDIDEETQQDEDNLMNLSLDDLDKEAMERTPIVGQIPNKDRGAFFGHYRLMADYLNDDPVYSDADFECRFRVTKTVFFRLCNELQTKNLHAYFIQQPVSFLLTNHVYLKPKLMSSDRMQQVKWAYKLPRRSHVHYGSLDMGFHLTQQMSMSVLARLWHNKLSRTSRPPSFTSMRQGTYESQQTNT</sequence>
<proteinExistence type="predicted"/>
<organism evidence="2 3">
    <name type="scientific">Puccinia coronata f. sp. avenae</name>
    <dbReference type="NCBI Taxonomy" id="200324"/>
    <lineage>
        <taxon>Eukaryota</taxon>
        <taxon>Fungi</taxon>
        <taxon>Dikarya</taxon>
        <taxon>Basidiomycota</taxon>
        <taxon>Pucciniomycotina</taxon>
        <taxon>Pucciniomycetes</taxon>
        <taxon>Pucciniales</taxon>
        <taxon>Pucciniaceae</taxon>
        <taxon>Puccinia</taxon>
    </lineage>
</organism>
<dbReference type="OrthoDB" id="587287at2759"/>
<dbReference type="STRING" id="200324.A0A2N5SWP7"/>
<gene>
    <name evidence="2" type="ORF">PCANC_10893</name>
</gene>
<keyword evidence="3" id="KW-1185">Reference proteome</keyword>
<dbReference type="Proteomes" id="UP000235388">
    <property type="component" value="Unassembled WGS sequence"/>
</dbReference>
<feature type="region of interest" description="Disordered" evidence="1">
    <location>
        <begin position="185"/>
        <end position="205"/>
    </location>
</feature>
<name>A0A2N5SWP7_9BASI</name>
<accession>A0A2N5SWP7</accession>
<comment type="caution">
    <text evidence="2">The sequence shown here is derived from an EMBL/GenBank/DDBJ whole genome shotgun (WGS) entry which is preliminary data.</text>
</comment>
<evidence type="ECO:0000313" key="2">
    <source>
        <dbReference type="EMBL" id="PLW17660.1"/>
    </source>
</evidence>
<dbReference type="AlphaFoldDB" id="A0A2N5SWP7"/>
<reference evidence="2 3" key="1">
    <citation type="submission" date="2017-11" db="EMBL/GenBank/DDBJ databases">
        <title>De novo assembly and phasing of dikaryotic genomes from two isolates of Puccinia coronata f. sp. avenae, the causal agent of oat crown rust.</title>
        <authorList>
            <person name="Miller M.E."/>
            <person name="Zhang Y."/>
            <person name="Omidvar V."/>
            <person name="Sperschneider J."/>
            <person name="Schwessinger B."/>
            <person name="Raley C."/>
            <person name="Palmer J.M."/>
            <person name="Garnica D."/>
            <person name="Upadhyaya N."/>
            <person name="Rathjen J."/>
            <person name="Taylor J.M."/>
            <person name="Park R.F."/>
            <person name="Dodds P.N."/>
            <person name="Hirsch C.D."/>
            <person name="Kianian S.F."/>
            <person name="Figueroa M."/>
        </authorList>
    </citation>
    <scope>NUCLEOTIDE SEQUENCE [LARGE SCALE GENOMIC DNA]</scope>
    <source>
        <strain evidence="2">12NC29</strain>
    </source>
</reference>
<dbReference type="EMBL" id="PGCJ01000845">
    <property type="protein sequence ID" value="PLW17660.1"/>
    <property type="molecule type" value="Genomic_DNA"/>
</dbReference>
<evidence type="ECO:0000256" key="1">
    <source>
        <dbReference type="SAM" id="MobiDB-lite"/>
    </source>
</evidence>
<evidence type="ECO:0000313" key="3">
    <source>
        <dbReference type="Proteomes" id="UP000235388"/>
    </source>
</evidence>